<feature type="domain" description="Heparinase II N-terminal" evidence="4">
    <location>
        <begin position="24"/>
        <end position="440"/>
    </location>
</feature>
<dbReference type="GO" id="GO:0016829">
    <property type="term" value="F:lyase activity"/>
    <property type="evidence" value="ECO:0007669"/>
    <property type="project" value="InterPro"/>
</dbReference>
<dbReference type="Pfam" id="PF16332">
    <property type="entry name" value="DUF4962"/>
    <property type="match status" value="1"/>
</dbReference>
<feature type="chain" id="PRO_5025383167" evidence="2">
    <location>
        <begin position="19"/>
        <end position="802"/>
    </location>
</feature>
<evidence type="ECO:0000259" key="3">
    <source>
        <dbReference type="Pfam" id="PF07940"/>
    </source>
</evidence>
<feature type="signal peptide" evidence="2">
    <location>
        <begin position="1"/>
        <end position="18"/>
    </location>
</feature>
<dbReference type="Pfam" id="PF07940">
    <property type="entry name" value="Hepar_II_III_C"/>
    <property type="match status" value="1"/>
</dbReference>
<protein>
    <submittedName>
        <fullName evidence="5">Uncharacterized protein</fullName>
    </submittedName>
</protein>
<dbReference type="GO" id="GO:0030313">
    <property type="term" value="C:cell envelope"/>
    <property type="evidence" value="ECO:0007669"/>
    <property type="project" value="UniProtKB-SubCell"/>
</dbReference>
<evidence type="ECO:0000313" key="6">
    <source>
        <dbReference type="Proteomes" id="UP000346198"/>
    </source>
</evidence>
<feature type="domain" description="Heparinase II/III-like C-terminal" evidence="3">
    <location>
        <begin position="478"/>
        <end position="716"/>
    </location>
</feature>
<sequence>MKKGVLLTLLFILGFSVAAGQAPHAKHRDAFYPKKDSMIRANPMPFLWPQEDGENTFRLGRKPDLSSAAVEETEWSFVFNGKKLEPGTWYWQVNEHQVQEFTVPEKVEWSMEIPDFGSIRERMPKTHPRLLLLEGERASFAKRISPDLRKEVLENADLFMKTSMDDLLPPNVDFSRINDATVNRLAINDTKIFLGKVKTPILYLAKAWLLTGETKYAEKCVELTLGVRNLDPRLVGLNDFTRSAVQDTLVFAFDSCFEFFEPADRLAIQKTIGAGAERVYEHLAGRLEAHMFDNHSWQKTYASLLRSAVALYGHDDRADEWLEYCYKLWFARAPAGGFNYDGGWFNGTGYLSANIVTLIQVPLLWQRLVGIDAFAHPWFQNAADSIIATYPPGSYSAGFGDGHSSQTHPHWKRGVFMELLAKETANPRAAWYFQTLEKWEHGQKKRIYDPNAKHKLDSEALEWFVNLSEKPMPVPKPPSETARAMPDTGVVAIHTAPESVKDDVFVAFRSSPYGSGSHCLASQNAFNIIAGGKPLFLSSGYYTSFADPHTLLHYRHSRGHNTILADGLGQTIGTSGYGQIRRFHSSPIITYTMGDASDAYGGKMTDDMWVKNFKKNNVEHSRENGFGDAGVTKFLRHLLFIHPINTLVILDELEGDHPIEWSWLLHSPNELKTEGNDRFKTSNGLFDGYVEARGGTSAKISTEFFSPATNWQKHKAYDGSVRPMPDQWHLSVDSKPAAKQRFLSIIQITPSGEKPRVVEWKKGGAEIGDWRVSVTLDVFQGSEKEFSLADPAIQFLEGFSSR</sequence>
<name>A0A6C2USX8_9BACT</name>
<dbReference type="InterPro" id="IPR008929">
    <property type="entry name" value="Chondroitin_lyas"/>
</dbReference>
<keyword evidence="2" id="KW-0732">Signal</keyword>
<evidence type="ECO:0000256" key="2">
    <source>
        <dbReference type="SAM" id="SignalP"/>
    </source>
</evidence>
<dbReference type="AlphaFoldDB" id="A0A6C2USX8"/>
<evidence type="ECO:0000259" key="4">
    <source>
        <dbReference type="Pfam" id="PF16332"/>
    </source>
</evidence>
<proteinExistence type="predicted"/>
<gene>
    <name evidence="5" type="ORF">SCARR_04410</name>
</gene>
<accession>A0A6C2USX8</accession>
<dbReference type="Gene3D" id="1.50.10.100">
    <property type="entry name" value="Chondroitin AC/alginate lyase"/>
    <property type="match status" value="1"/>
</dbReference>
<dbReference type="SUPFAM" id="SSF48230">
    <property type="entry name" value="Chondroitin AC/alginate lyase"/>
    <property type="match status" value="1"/>
</dbReference>
<organism evidence="5 6">
    <name type="scientific">Pontiella sulfatireligans</name>
    <dbReference type="NCBI Taxonomy" id="2750658"/>
    <lineage>
        <taxon>Bacteria</taxon>
        <taxon>Pseudomonadati</taxon>
        <taxon>Kiritimatiellota</taxon>
        <taxon>Kiritimatiellia</taxon>
        <taxon>Kiritimatiellales</taxon>
        <taxon>Pontiellaceae</taxon>
        <taxon>Pontiella</taxon>
    </lineage>
</organism>
<evidence type="ECO:0000256" key="1">
    <source>
        <dbReference type="ARBA" id="ARBA00004196"/>
    </source>
</evidence>
<reference evidence="5 6" key="1">
    <citation type="submission" date="2019-04" db="EMBL/GenBank/DDBJ databases">
        <authorList>
            <person name="Van Vliet M D."/>
        </authorList>
    </citation>
    <scope>NUCLEOTIDE SEQUENCE [LARGE SCALE GENOMIC DNA]</scope>
    <source>
        <strain evidence="5 6">F21</strain>
    </source>
</reference>
<evidence type="ECO:0000313" key="5">
    <source>
        <dbReference type="EMBL" id="VGO22327.1"/>
    </source>
</evidence>
<dbReference type="InterPro" id="IPR032518">
    <property type="entry name" value="HepII_N"/>
</dbReference>
<dbReference type="EMBL" id="CAAHFH010000002">
    <property type="protein sequence ID" value="VGO22327.1"/>
    <property type="molecule type" value="Genomic_DNA"/>
</dbReference>
<comment type="subcellular location">
    <subcellularLocation>
        <location evidence="1">Cell envelope</location>
    </subcellularLocation>
</comment>
<dbReference type="Gene3D" id="2.70.98.70">
    <property type="match status" value="1"/>
</dbReference>
<dbReference type="RefSeq" id="WP_136063714.1">
    <property type="nucleotide sequence ID" value="NZ_CAAHFH010000002.1"/>
</dbReference>
<keyword evidence="6" id="KW-1185">Reference proteome</keyword>
<dbReference type="InterPro" id="IPR012480">
    <property type="entry name" value="Hepar_II_III_C"/>
</dbReference>
<dbReference type="Proteomes" id="UP000346198">
    <property type="component" value="Unassembled WGS sequence"/>
</dbReference>